<dbReference type="EMBL" id="OV651815">
    <property type="protein sequence ID" value="CAH1108044.1"/>
    <property type="molecule type" value="Genomic_DNA"/>
</dbReference>
<evidence type="ECO:0000313" key="1">
    <source>
        <dbReference type="EMBL" id="CAH1108044.1"/>
    </source>
</evidence>
<dbReference type="PANTHER" id="PTHR35450:SF2">
    <property type="entry name" value="REVERSE TRANSCRIPTASE DOMAIN-CONTAINING PROTEIN"/>
    <property type="match status" value="1"/>
</dbReference>
<keyword evidence="2" id="KW-1185">Reference proteome</keyword>
<dbReference type="PANTHER" id="PTHR35450">
    <property type="entry name" value="REVERSE TRANSCRIPTASE DOMAIN-CONTAINING PROTEIN"/>
    <property type="match status" value="1"/>
</dbReference>
<sequence>MSVENAWKEKELHGRYHNILNNDENIDKTATLSWLTRGGIFPETEGFLCAIQDQIIPTRSYLKYIVKDGNIKTTKCRMCNKGHENVEHLISSCEVLAPREYTNRHNNVAKILHIEICYKLKVIDCKTPYYKYNPKNVAENNNFMVYWDREIQTDREVIHNRPDILIFDKQTKEITIIDISVPAPANIHKKEKEKIDKYLLLSEDMKETWQATCVRVIPIVIGATGEITKNLKRYLQVLDQPFGIHTELQKAAILGTCNVVRKVLNKPAKEQEK</sequence>
<gene>
    <name evidence="1" type="ORF">PSYICH_LOCUS8813</name>
</gene>
<reference evidence="1" key="1">
    <citation type="submission" date="2022-01" db="EMBL/GenBank/DDBJ databases">
        <authorList>
            <person name="King R."/>
        </authorList>
    </citation>
    <scope>NUCLEOTIDE SEQUENCE</scope>
</reference>
<evidence type="ECO:0000313" key="2">
    <source>
        <dbReference type="Proteomes" id="UP001153636"/>
    </source>
</evidence>
<dbReference type="Proteomes" id="UP001153636">
    <property type="component" value="Chromosome 3"/>
</dbReference>
<evidence type="ECO:0008006" key="3">
    <source>
        <dbReference type="Google" id="ProtNLM"/>
    </source>
</evidence>
<name>A0A9P0CTJ2_9CUCU</name>
<protein>
    <recommendedName>
        <fullName evidence="3">Reverse transcriptase</fullName>
    </recommendedName>
</protein>
<dbReference type="AlphaFoldDB" id="A0A9P0CTJ2"/>
<organism evidence="1 2">
    <name type="scientific">Psylliodes chrysocephalus</name>
    <dbReference type="NCBI Taxonomy" id="3402493"/>
    <lineage>
        <taxon>Eukaryota</taxon>
        <taxon>Metazoa</taxon>
        <taxon>Ecdysozoa</taxon>
        <taxon>Arthropoda</taxon>
        <taxon>Hexapoda</taxon>
        <taxon>Insecta</taxon>
        <taxon>Pterygota</taxon>
        <taxon>Neoptera</taxon>
        <taxon>Endopterygota</taxon>
        <taxon>Coleoptera</taxon>
        <taxon>Polyphaga</taxon>
        <taxon>Cucujiformia</taxon>
        <taxon>Chrysomeloidea</taxon>
        <taxon>Chrysomelidae</taxon>
        <taxon>Galerucinae</taxon>
        <taxon>Alticini</taxon>
        <taxon>Psylliodes</taxon>
    </lineage>
</organism>
<dbReference type="OrthoDB" id="5962029at2759"/>
<proteinExistence type="predicted"/>
<accession>A0A9P0CTJ2</accession>